<dbReference type="EC" id="3.1.3.48" evidence="2"/>
<dbReference type="PANTHER" id="PTHR19134">
    <property type="entry name" value="RECEPTOR-TYPE TYROSINE-PROTEIN PHOSPHATASE"/>
    <property type="match status" value="1"/>
</dbReference>
<evidence type="ECO:0000256" key="1">
    <source>
        <dbReference type="ARBA" id="ARBA00009580"/>
    </source>
</evidence>
<dbReference type="Proteomes" id="UP001233172">
    <property type="component" value="Unassembled WGS sequence"/>
</dbReference>
<keyword evidence="3" id="KW-0479">Metal-binding</keyword>
<dbReference type="PROSITE" id="PS00383">
    <property type="entry name" value="TYR_PHOSPHATASE_1"/>
    <property type="match status" value="1"/>
</dbReference>
<dbReference type="CDD" id="cd00047">
    <property type="entry name" value="PTPc"/>
    <property type="match status" value="1"/>
</dbReference>
<dbReference type="FunFam" id="3.90.190.10:FF:000102">
    <property type="entry name" value="Receptor-type tyrosine-protein phosphatase"/>
    <property type="match status" value="1"/>
</dbReference>
<dbReference type="SUPFAM" id="SSF52799">
    <property type="entry name" value="(Phosphotyrosine protein) phosphatases II"/>
    <property type="match status" value="2"/>
</dbReference>
<keyword evidence="13" id="KW-0675">Receptor</keyword>
<dbReference type="GO" id="GO:0004725">
    <property type="term" value="F:protein tyrosine phosphatase activity"/>
    <property type="evidence" value="ECO:0007669"/>
    <property type="project" value="UniProtKB-EC"/>
</dbReference>
<evidence type="ECO:0000256" key="5">
    <source>
        <dbReference type="ARBA" id="ARBA00022837"/>
    </source>
</evidence>
<dbReference type="PROSITE" id="PS50055">
    <property type="entry name" value="TYR_PHOSPHATASE_PTP"/>
    <property type="match status" value="2"/>
</dbReference>
<dbReference type="SUPFAM" id="SSF49785">
    <property type="entry name" value="Galactose-binding domain-like"/>
    <property type="match status" value="1"/>
</dbReference>
<evidence type="ECO:0000256" key="2">
    <source>
        <dbReference type="ARBA" id="ARBA00013064"/>
    </source>
</evidence>
<dbReference type="Gene3D" id="2.60.120.260">
    <property type="entry name" value="Galactose-binding domain-like"/>
    <property type="match status" value="1"/>
</dbReference>
<dbReference type="SMART" id="SM00194">
    <property type="entry name" value="PTPc"/>
    <property type="match status" value="2"/>
</dbReference>
<proteinExistence type="inferred from homology"/>
<evidence type="ECO:0000256" key="3">
    <source>
        <dbReference type="ARBA" id="ARBA00022723"/>
    </source>
</evidence>
<protein>
    <recommendedName>
        <fullName evidence="2">protein-tyrosine-phosphatase</fullName>
        <ecNumber evidence="2">3.1.3.48</ecNumber>
    </recommendedName>
</protein>
<name>A0AAD8C435_BIOPF</name>
<feature type="non-terminal residue" evidence="13">
    <location>
        <position position="1312"/>
    </location>
</feature>
<evidence type="ECO:0000256" key="6">
    <source>
        <dbReference type="ARBA" id="ARBA00022912"/>
    </source>
</evidence>
<feature type="chain" id="PRO_5041984726" description="protein-tyrosine-phosphatase" evidence="10">
    <location>
        <begin position="23"/>
        <end position="1312"/>
    </location>
</feature>
<comment type="similarity">
    <text evidence="1">Belongs to the protein-tyrosine phosphatase family.</text>
</comment>
<dbReference type="SMART" id="SM00607">
    <property type="entry name" value="FTP"/>
    <property type="match status" value="1"/>
</dbReference>
<keyword evidence="7" id="KW-1015">Disulfide bond</keyword>
<accession>A0AAD8C435</accession>
<reference evidence="13" key="1">
    <citation type="journal article" date="2023" name="PLoS Negl. Trop. Dis.">
        <title>A genome sequence for Biomphalaria pfeifferi, the major vector snail for the human-infecting parasite Schistosoma mansoni.</title>
        <authorList>
            <person name="Bu L."/>
            <person name="Lu L."/>
            <person name="Laidemitt M.R."/>
            <person name="Zhang S.M."/>
            <person name="Mutuku M."/>
            <person name="Mkoji G."/>
            <person name="Steinauer M."/>
            <person name="Loker E.S."/>
        </authorList>
    </citation>
    <scope>NUCLEOTIDE SEQUENCE</scope>
    <source>
        <strain evidence="13">KasaAsao</strain>
    </source>
</reference>
<dbReference type="SMART" id="SM00404">
    <property type="entry name" value="PTPc_motif"/>
    <property type="match status" value="2"/>
</dbReference>
<evidence type="ECO:0000313" key="14">
    <source>
        <dbReference type="Proteomes" id="UP001233172"/>
    </source>
</evidence>
<dbReference type="GO" id="GO:0046872">
    <property type="term" value="F:metal ion binding"/>
    <property type="evidence" value="ECO:0007669"/>
    <property type="project" value="UniProtKB-KW"/>
</dbReference>
<dbReference type="Gene3D" id="3.90.190.10">
    <property type="entry name" value="Protein tyrosine phosphatase superfamily"/>
    <property type="match status" value="2"/>
</dbReference>
<keyword evidence="14" id="KW-1185">Reference proteome</keyword>
<feature type="domain" description="Tyrosine-protein phosphatase" evidence="11">
    <location>
        <begin position="726"/>
        <end position="978"/>
    </location>
</feature>
<keyword evidence="9" id="KW-1133">Transmembrane helix</keyword>
<sequence>MLNLFSISKLLLITFLCVPVRSEGCAVGFFGTKCQYQCHCKNSMTCDANGQCAAGCDIGWFGTGCQNVDLAAIPGVMVALTPIQTTWLTDGNDSTCNENANITSIQISWNTSYPFTWLRMKIKNTSLKLINVDLTFTSKNDFFNCINKQVSIIDNTTVDYRCDMNETITQLKLTGPALRFLCSLYISGGRNVALQQSAVQTSTYNQGSIYYNASLAVDGKTNQCFLNESSTSHSGAEVKPSWILTLDSPKVVNRFVIYNRADCCRNRLKNFVLESLDVNNKTLWSYQDPSSEAALIYRFSRIQNNTVSKIRVTPTMKESFDQDKKYIVSLCEVFIFGECVPGRWGLDCNQTCPGECFSSCQQDTGKCLTCLGYNNPPHCNTVCASGTCGINCQQNCSDNCYNNSCNSVTGECDSGCNGYSDPPDCTIECDRNHWGLNCQQNCSENCHNKTCNKVTGQCDSGCVRGYGNPPDCSLECASGTFGFNCLENCSTNCYNISCDKETGECDRGCSGYSDPPACTTECNSTKWGYNCKQDCNDSCFIQSCDRITGHCDQGCNGYSDPPNCSLACTNHTYGPNCTKLCSAYCSMANDISENRCHHITRDCINGCVSGYTTSTCFQPIVSSIDTPVGAIVGACIAGLVIIVLILGAVIIWRRRKSQGDTENASLTKGSSLAIGDSQRLDSLKIFDTQSEPNSRTYCNIEQIPENTSIHVNDLSLYIQSHEETFFNEQYRKIPTPQNVTTEVASREEYKAKNRFKNICPYDHSRVHLNINKANHEGDYINASYIRGFNNEVTFIASQGPNAATLKDFIRMLCEQHVDKVVMLTNLIEEGKVKCEKYWPDETKMKLGDFKIKLRSTQIFADYTIRMLEISKKDEASHTFTHFHYTSWPDKSIPTAPWSLVDFEQRVASNPTTRPIVVHCSAGVGRTGTFIALHNIIKQAEETKMVDFFQTVTRLREDRIFMIQTAEQYEFLHRAVNAALVSMKSISSTDVCDQIKRLEEKTVSGHSALEQEFKAICLAVAVDSIQKGENNEDCSIYENAEKEEKRNRFSSIIPKKLYQPFLDKETSDMKEYINAVLLPGFHKKDQILLTQLPLPVTVLDLYRLITQHKVVLLVVFELDKKISDKSIGTYLPSNSNEPLSCPPFEIHSFLTSQGHLYEELSLTIHMSSGKHIAHHIQCKFTDLDTEKWCQLMKKVKSYNIQASEKVLYMCRNGAELCGLACLLSLLIDRVDFDSHLNVPLVVGSAKSIRPEVCPTLDQYRTLYHVLEKYCEPSTVYTNGGKELIMSPQQLIHVLADLSESIYNNDENFNLYTN</sequence>
<comment type="caution">
    <text evidence="13">The sequence shown here is derived from an EMBL/GenBank/DDBJ whole genome shotgun (WGS) entry which is preliminary data.</text>
</comment>
<dbReference type="PANTHER" id="PTHR19134:SF562">
    <property type="entry name" value="PROTEIN-TYROSINE-PHOSPHATASE"/>
    <property type="match status" value="1"/>
</dbReference>
<dbReference type="Gene3D" id="2.170.300.10">
    <property type="entry name" value="Tie2 ligand-binding domain superfamily"/>
    <property type="match status" value="2"/>
</dbReference>
<evidence type="ECO:0000256" key="8">
    <source>
        <dbReference type="ARBA" id="ARBA00051722"/>
    </source>
</evidence>
<evidence type="ECO:0000259" key="11">
    <source>
        <dbReference type="PROSITE" id="PS50055"/>
    </source>
</evidence>
<dbReference type="InterPro" id="IPR016130">
    <property type="entry name" value="Tyr_Pase_AS"/>
</dbReference>
<dbReference type="InterPro" id="IPR029021">
    <property type="entry name" value="Prot-tyrosine_phosphatase-like"/>
</dbReference>
<keyword evidence="9" id="KW-0472">Membrane</keyword>
<evidence type="ECO:0000256" key="10">
    <source>
        <dbReference type="SAM" id="SignalP"/>
    </source>
</evidence>
<evidence type="ECO:0000256" key="9">
    <source>
        <dbReference type="SAM" id="Phobius"/>
    </source>
</evidence>
<dbReference type="InterPro" id="IPR003595">
    <property type="entry name" value="Tyr_Pase_cat"/>
</dbReference>
<dbReference type="EMBL" id="JASAOG010000015">
    <property type="protein sequence ID" value="KAK0065115.1"/>
    <property type="molecule type" value="Genomic_DNA"/>
</dbReference>
<evidence type="ECO:0000313" key="13">
    <source>
        <dbReference type="EMBL" id="KAK0065115.1"/>
    </source>
</evidence>
<evidence type="ECO:0000259" key="12">
    <source>
        <dbReference type="PROSITE" id="PS50056"/>
    </source>
</evidence>
<dbReference type="PROSITE" id="PS50056">
    <property type="entry name" value="TYR_PHOSPHATASE_2"/>
    <property type="match status" value="2"/>
</dbReference>
<keyword evidence="9" id="KW-0812">Transmembrane</keyword>
<reference evidence="13" key="2">
    <citation type="submission" date="2023-04" db="EMBL/GenBank/DDBJ databases">
        <authorList>
            <person name="Bu L."/>
            <person name="Lu L."/>
            <person name="Laidemitt M.R."/>
            <person name="Zhang S.M."/>
            <person name="Mutuku M."/>
            <person name="Mkoji G."/>
            <person name="Steinauer M."/>
            <person name="Loker E.S."/>
        </authorList>
    </citation>
    <scope>NUCLEOTIDE SEQUENCE</scope>
    <source>
        <strain evidence="13">KasaAsao</strain>
        <tissue evidence="13">Whole Snail</tissue>
    </source>
</reference>
<gene>
    <name evidence="13" type="ORF">Bpfe_005673</name>
</gene>
<dbReference type="InterPro" id="IPR006585">
    <property type="entry name" value="FTP1"/>
</dbReference>
<keyword evidence="4" id="KW-0378">Hydrolase</keyword>
<keyword evidence="10" id="KW-0732">Signal</keyword>
<feature type="signal peptide" evidence="10">
    <location>
        <begin position="1"/>
        <end position="22"/>
    </location>
</feature>
<feature type="domain" description="Tyrosine specific protein phosphatases" evidence="12">
    <location>
        <begin position="1185"/>
        <end position="1259"/>
    </location>
</feature>
<evidence type="ECO:0000256" key="4">
    <source>
        <dbReference type="ARBA" id="ARBA00022801"/>
    </source>
</evidence>
<feature type="domain" description="Tyrosine-protein phosphatase" evidence="11">
    <location>
        <begin position="1008"/>
        <end position="1268"/>
    </location>
</feature>
<dbReference type="PRINTS" id="PR00700">
    <property type="entry name" value="PRTYPHPHTASE"/>
</dbReference>
<keyword evidence="6" id="KW-0904">Protein phosphatase</keyword>
<organism evidence="13 14">
    <name type="scientific">Biomphalaria pfeifferi</name>
    <name type="common">Bloodfluke planorb</name>
    <name type="synonym">Freshwater snail</name>
    <dbReference type="NCBI Taxonomy" id="112525"/>
    <lineage>
        <taxon>Eukaryota</taxon>
        <taxon>Metazoa</taxon>
        <taxon>Spiralia</taxon>
        <taxon>Lophotrochozoa</taxon>
        <taxon>Mollusca</taxon>
        <taxon>Gastropoda</taxon>
        <taxon>Heterobranchia</taxon>
        <taxon>Euthyneura</taxon>
        <taxon>Panpulmonata</taxon>
        <taxon>Hygrophila</taxon>
        <taxon>Lymnaeoidea</taxon>
        <taxon>Planorbidae</taxon>
        <taxon>Biomphalaria</taxon>
    </lineage>
</organism>
<dbReference type="Pfam" id="PF00102">
    <property type="entry name" value="Y_phosphatase"/>
    <property type="match status" value="2"/>
</dbReference>
<dbReference type="InterPro" id="IPR000242">
    <property type="entry name" value="PTP_cat"/>
</dbReference>
<feature type="transmembrane region" description="Helical" evidence="9">
    <location>
        <begin position="628"/>
        <end position="652"/>
    </location>
</feature>
<keyword evidence="5" id="KW-0106">Calcium</keyword>
<dbReference type="Pfam" id="PF22633">
    <property type="entry name" value="F5_F8_type_C_2"/>
    <property type="match status" value="1"/>
</dbReference>
<dbReference type="InterPro" id="IPR050348">
    <property type="entry name" value="Protein-Tyr_Phosphatase"/>
</dbReference>
<dbReference type="InterPro" id="IPR008979">
    <property type="entry name" value="Galactose-bd-like_sf"/>
</dbReference>
<feature type="domain" description="Tyrosine specific protein phosphatases" evidence="12">
    <location>
        <begin position="900"/>
        <end position="969"/>
    </location>
</feature>
<comment type="catalytic activity">
    <reaction evidence="8">
        <text>O-phospho-L-tyrosyl-[protein] + H2O = L-tyrosyl-[protein] + phosphate</text>
        <dbReference type="Rhea" id="RHEA:10684"/>
        <dbReference type="Rhea" id="RHEA-COMP:10136"/>
        <dbReference type="Rhea" id="RHEA-COMP:20101"/>
        <dbReference type="ChEBI" id="CHEBI:15377"/>
        <dbReference type="ChEBI" id="CHEBI:43474"/>
        <dbReference type="ChEBI" id="CHEBI:46858"/>
        <dbReference type="ChEBI" id="CHEBI:61978"/>
        <dbReference type="EC" id="3.1.3.48"/>
    </reaction>
</comment>
<evidence type="ECO:0000256" key="7">
    <source>
        <dbReference type="ARBA" id="ARBA00023157"/>
    </source>
</evidence>
<dbReference type="InterPro" id="IPR000387">
    <property type="entry name" value="Tyr_Pase_dom"/>
</dbReference>